<proteinExistence type="predicted"/>
<evidence type="ECO:0000313" key="3">
    <source>
        <dbReference type="Proteomes" id="UP001595998"/>
    </source>
</evidence>
<name>A0ABV8XK95_9DEIO</name>
<accession>A0ABV8XK95</accession>
<dbReference type="EMBL" id="JBHSEH010000004">
    <property type="protein sequence ID" value="MFC4424987.1"/>
    <property type="molecule type" value="Genomic_DNA"/>
</dbReference>
<sequence>MNVQQLTEDVKAALQKREQHAEDHAAARAAGMLVKEQTALKALLTKQSAELAKQGEELSSLRGDLKRLQRAHDRQSSGGFPWGLVLLAGGAYALYRSNPSVRAQVDGALERLNPGPEGNLTRAADAAKGAVQNLVQGRSPAEDLQSAGGELRRAGEKTVDSVGEVVDQADHKAQEGVDKLKRDT</sequence>
<gene>
    <name evidence="2" type="ORF">ACFOZ9_02110</name>
</gene>
<evidence type="ECO:0000256" key="1">
    <source>
        <dbReference type="SAM" id="MobiDB-lite"/>
    </source>
</evidence>
<keyword evidence="3" id="KW-1185">Reference proteome</keyword>
<dbReference type="Proteomes" id="UP001595998">
    <property type="component" value="Unassembled WGS sequence"/>
</dbReference>
<protein>
    <submittedName>
        <fullName evidence="2">YtxH domain-containing protein</fullName>
    </submittedName>
</protein>
<comment type="caution">
    <text evidence="2">The sequence shown here is derived from an EMBL/GenBank/DDBJ whole genome shotgun (WGS) entry which is preliminary data.</text>
</comment>
<evidence type="ECO:0000313" key="2">
    <source>
        <dbReference type="EMBL" id="MFC4424987.1"/>
    </source>
</evidence>
<dbReference type="RefSeq" id="WP_380035847.1">
    <property type="nucleotide sequence ID" value="NZ_JBHSEH010000004.1"/>
</dbReference>
<feature type="region of interest" description="Disordered" evidence="1">
    <location>
        <begin position="137"/>
        <end position="160"/>
    </location>
</feature>
<reference evidence="3" key="1">
    <citation type="journal article" date="2019" name="Int. J. Syst. Evol. Microbiol.">
        <title>The Global Catalogue of Microorganisms (GCM) 10K type strain sequencing project: providing services to taxonomists for standard genome sequencing and annotation.</title>
        <authorList>
            <consortium name="The Broad Institute Genomics Platform"/>
            <consortium name="The Broad Institute Genome Sequencing Center for Infectious Disease"/>
            <person name="Wu L."/>
            <person name="Ma J."/>
        </authorList>
    </citation>
    <scope>NUCLEOTIDE SEQUENCE [LARGE SCALE GENOMIC DNA]</scope>
    <source>
        <strain evidence="3">CCUG 56029</strain>
    </source>
</reference>
<feature type="compositionally biased region" description="Basic and acidic residues" evidence="1">
    <location>
        <begin position="150"/>
        <end position="159"/>
    </location>
</feature>
<organism evidence="2 3">
    <name type="scientific">Deinococcus navajonensis</name>
    <dbReference type="NCBI Taxonomy" id="309884"/>
    <lineage>
        <taxon>Bacteria</taxon>
        <taxon>Thermotogati</taxon>
        <taxon>Deinococcota</taxon>
        <taxon>Deinococci</taxon>
        <taxon>Deinococcales</taxon>
        <taxon>Deinococcaceae</taxon>
        <taxon>Deinococcus</taxon>
    </lineage>
</organism>